<feature type="compositionally biased region" description="Low complexity" evidence="5">
    <location>
        <begin position="87"/>
        <end position="96"/>
    </location>
</feature>
<feature type="domain" description="PPC" evidence="6">
    <location>
        <begin position="126"/>
        <end position="265"/>
    </location>
</feature>
<keyword evidence="4" id="KW-0539">Nucleus</keyword>
<comment type="domain">
    <text evidence="4">The PPC domain mediates interactions between AHL proteins.</text>
</comment>
<proteinExistence type="predicted"/>
<feature type="region of interest" description="Disordered" evidence="5">
    <location>
        <begin position="1"/>
        <end position="107"/>
    </location>
</feature>
<evidence type="ECO:0000256" key="2">
    <source>
        <dbReference type="ARBA" id="ARBA00023125"/>
    </source>
</evidence>
<evidence type="ECO:0000313" key="8">
    <source>
        <dbReference type="Proteomes" id="UP001229421"/>
    </source>
</evidence>
<dbReference type="AlphaFoldDB" id="A0AAD8JUH1"/>
<dbReference type="InterPro" id="IPR039605">
    <property type="entry name" value="AHL"/>
</dbReference>
<evidence type="ECO:0000256" key="4">
    <source>
        <dbReference type="RuleBase" id="RU367031"/>
    </source>
</evidence>
<feature type="region of interest" description="Disordered" evidence="5">
    <location>
        <begin position="309"/>
        <end position="347"/>
    </location>
</feature>
<dbReference type="PROSITE" id="PS51742">
    <property type="entry name" value="PPC"/>
    <property type="match status" value="1"/>
</dbReference>
<organism evidence="7 8">
    <name type="scientific">Tagetes erecta</name>
    <name type="common">African marigold</name>
    <dbReference type="NCBI Taxonomy" id="13708"/>
    <lineage>
        <taxon>Eukaryota</taxon>
        <taxon>Viridiplantae</taxon>
        <taxon>Streptophyta</taxon>
        <taxon>Embryophyta</taxon>
        <taxon>Tracheophyta</taxon>
        <taxon>Spermatophyta</taxon>
        <taxon>Magnoliopsida</taxon>
        <taxon>eudicotyledons</taxon>
        <taxon>Gunneridae</taxon>
        <taxon>Pentapetalae</taxon>
        <taxon>asterids</taxon>
        <taxon>campanulids</taxon>
        <taxon>Asterales</taxon>
        <taxon>Asteraceae</taxon>
        <taxon>Asteroideae</taxon>
        <taxon>Heliantheae alliance</taxon>
        <taxon>Tageteae</taxon>
        <taxon>Tagetes</taxon>
    </lineage>
</organism>
<comment type="caution">
    <text evidence="7">The sequence shown here is derived from an EMBL/GenBank/DDBJ whole genome shotgun (WGS) entry which is preliminary data.</text>
</comment>
<dbReference type="GO" id="GO:0003680">
    <property type="term" value="F:minor groove of adenine-thymine-rich DNA binding"/>
    <property type="evidence" value="ECO:0007669"/>
    <property type="project" value="UniProtKB-UniRule"/>
</dbReference>
<comment type="subcellular location">
    <subcellularLocation>
        <location evidence="4">Nucleus</location>
    </subcellularLocation>
</comment>
<dbReference type="CDD" id="cd11378">
    <property type="entry name" value="DUF296"/>
    <property type="match status" value="1"/>
</dbReference>
<accession>A0AAD8JUH1</accession>
<dbReference type="Pfam" id="PF03479">
    <property type="entry name" value="PCC"/>
    <property type="match status" value="1"/>
</dbReference>
<keyword evidence="2 4" id="KW-0238">DNA-binding</keyword>
<dbReference type="SUPFAM" id="SSF117856">
    <property type="entry name" value="AF0104/ALDC/Ptd012-like"/>
    <property type="match status" value="1"/>
</dbReference>
<evidence type="ECO:0000256" key="5">
    <source>
        <dbReference type="SAM" id="MobiDB-lite"/>
    </source>
</evidence>
<evidence type="ECO:0000313" key="7">
    <source>
        <dbReference type="EMBL" id="KAK1409739.1"/>
    </source>
</evidence>
<dbReference type="EMBL" id="JAUHHV010000010">
    <property type="protein sequence ID" value="KAK1409739.1"/>
    <property type="molecule type" value="Genomic_DNA"/>
</dbReference>
<name>A0AAD8JUH1_TARER</name>
<feature type="compositionally biased region" description="Polar residues" evidence="5">
    <location>
        <begin position="25"/>
        <end position="39"/>
    </location>
</feature>
<evidence type="ECO:0000259" key="6">
    <source>
        <dbReference type="PROSITE" id="PS51742"/>
    </source>
</evidence>
<gene>
    <name evidence="7" type="ORF">QVD17_36268</name>
</gene>
<keyword evidence="3 4" id="KW-0804">Transcription</keyword>
<protein>
    <recommendedName>
        <fullName evidence="4">AT-hook motif nuclear-localized protein</fullName>
    </recommendedName>
</protein>
<reference evidence="7" key="1">
    <citation type="journal article" date="2023" name="bioRxiv">
        <title>Improved chromosome-level genome assembly for marigold (Tagetes erecta).</title>
        <authorList>
            <person name="Jiang F."/>
            <person name="Yuan L."/>
            <person name="Wang S."/>
            <person name="Wang H."/>
            <person name="Xu D."/>
            <person name="Wang A."/>
            <person name="Fan W."/>
        </authorList>
    </citation>
    <scope>NUCLEOTIDE SEQUENCE</scope>
    <source>
        <strain evidence="7">WSJ</strain>
        <tissue evidence="7">Leaf</tissue>
    </source>
</reference>
<dbReference type="PANTHER" id="PTHR31500:SF101">
    <property type="entry name" value="AT-HOOK MOTIF NUCLEAR-LOCALIZED PROTEIN"/>
    <property type="match status" value="1"/>
</dbReference>
<dbReference type="Proteomes" id="UP001229421">
    <property type="component" value="Unassembled WGS sequence"/>
</dbReference>
<evidence type="ECO:0000256" key="3">
    <source>
        <dbReference type="ARBA" id="ARBA00023163"/>
    </source>
</evidence>
<evidence type="ECO:0000256" key="1">
    <source>
        <dbReference type="ARBA" id="ARBA00023015"/>
    </source>
</evidence>
<keyword evidence="8" id="KW-1185">Reference proteome</keyword>
<dbReference type="PANTHER" id="PTHR31500">
    <property type="entry name" value="AT-HOOK MOTIF NUCLEAR-LOCALIZED PROTEIN 9"/>
    <property type="match status" value="1"/>
</dbReference>
<dbReference type="Gene3D" id="3.30.1330.80">
    <property type="entry name" value="Hypothetical protein, similar to alpha- acetolactate decarboxylase, domain 2"/>
    <property type="match status" value="1"/>
</dbReference>
<feature type="compositionally biased region" description="Polar residues" evidence="5">
    <location>
        <begin position="47"/>
        <end position="59"/>
    </location>
</feature>
<keyword evidence="1 4" id="KW-0805">Transcription regulation</keyword>
<comment type="function">
    <text evidence="4">Transcription factor that specifically binds AT-rich DNA sequences related to the nuclear matrix attachment regions (MARs).</text>
</comment>
<dbReference type="InterPro" id="IPR005175">
    <property type="entry name" value="PPC_dom"/>
</dbReference>
<dbReference type="GO" id="GO:0005634">
    <property type="term" value="C:nucleus"/>
    <property type="evidence" value="ECO:0007669"/>
    <property type="project" value="UniProtKB-SubCell"/>
</dbReference>
<sequence>MEPDDLGLGSYYHHHHPQPPPPPSTITNGMLQTTTNDPRPSQLLYPHNSSPSAAVSSPLETGVRRKRGRPRKYGTPEQAAAAKRHASSASPAASVPPLSPATKKDLSLGVSGSSTASFKKYALGNSGQGFTPHVISVAAGEDISQKIMSFMQQSKQEICVLSASGSITNASLRQPATSGGNITYEGRFDILSLCGSYIRMDLGGTGGLSVCLSSNDGQIIGGGVDGPLIAAGPVQVIVGTFSIEGKKENATILKGDASTNKLPPANVGPSVPNLSFLSGPDASGRNVIVGNDDQQNIDGYQFMIPNRNVPVGDWRTNNDSRNTGGYDFSGRLNQQSPKSGDYDRFQD</sequence>